<dbReference type="OrthoDB" id="195113at2"/>
<dbReference type="Proteomes" id="UP000199310">
    <property type="component" value="Unassembled WGS sequence"/>
</dbReference>
<keyword evidence="3" id="KW-1185">Reference proteome</keyword>
<dbReference type="RefSeq" id="WP_089901637.1">
    <property type="nucleotide sequence ID" value="NZ_FOJG01000002.1"/>
</dbReference>
<evidence type="ECO:0000313" key="3">
    <source>
        <dbReference type="Proteomes" id="UP000199310"/>
    </source>
</evidence>
<sequence length="173" mass="19376">MKKLKVYIAVSLDGYIATRDGKIDWLTGFPNPENTDYGYADFLATIDTTLMGHHTYKDVLVLSETFPYPDKTNYVFTRDSIRTDTTFVKFISKDILEFVAQLKKENGRDIWLVGGGQLNGALASLIDEMTIHVIPVVLGDGLPLFGGIAMEKTFRLTGTKTYPNSVLELHYTV</sequence>
<dbReference type="Gene3D" id="3.40.430.10">
    <property type="entry name" value="Dihydrofolate Reductase, subunit A"/>
    <property type="match status" value="1"/>
</dbReference>
<dbReference type="SUPFAM" id="SSF53597">
    <property type="entry name" value="Dihydrofolate reductase-like"/>
    <property type="match status" value="1"/>
</dbReference>
<dbReference type="EMBL" id="FOJG01000002">
    <property type="protein sequence ID" value="SEW54040.1"/>
    <property type="molecule type" value="Genomic_DNA"/>
</dbReference>
<dbReference type="PANTHER" id="PTHR38011:SF11">
    <property type="entry name" value="2,5-DIAMINO-6-RIBOSYLAMINO-4(3H)-PYRIMIDINONE 5'-PHOSPHATE REDUCTASE"/>
    <property type="match status" value="1"/>
</dbReference>
<accession>A0A1I0SBK7</accession>
<dbReference type="InterPro" id="IPR050765">
    <property type="entry name" value="Riboflavin_Biosynth_HTPR"/>
</dbReference>
<protein>
    <submittedName>
        <fullName evidence="2">Dihydrofolate reductase</fullName>
    </submittedName>
</protein>
<gene>
    <name evidence="2" type="ORF">SAMN04488122_5872</name>
</gene>
<dbReference type="GO" id="GO:0008703">
    <property type="term" value="F:5-amino-6-(5-phosphoribosylamino)uracil reductase activity"/>
    <property type="evidence" value="ECO:0007669"/>
    <property type="project" value="InterPro"/>
</dbReference>
<organism evidence="2 3">
    <name type="scientific">Chitinophaga arvensicola</name>
    <dbReference type="NCBI Taxonomy" id="29529"/>
    <lineage>
        <taxon>Bacteria</taxon>
        <taxon>Pseudomonadati</taxon>
        <taxon>Bacteroidota</taxon>
        <taxon>Chitinophagia</taxon>
        <taxon>Chitinophagales</taxon>
        <taxon>Chitinophagaceae</taxon>
        <taxon>Chitinophaga</taxon>
    </lineage>
</organism>
<reference evidence="3" key="1">
    <citation type="submission" date="2016-10" db="EMBL/GenBank/DDBJ databases">
        <authorList>
            <person name="Varghese N."/>
            <person name="Submissions S."/>
        </authorList>
    </citation>
    <scope>NUCLEOTIDE SEQUENCE [LARGE SCALE GENOMIC DNA]</scope>
    <source>
        <strain evidence="3">DSM 3695</strain>
    </source>
</reference>
<name>A0A1I0SBK7_9BACT</name>
<evidence type="ECO:0000313" key="2">
    <source>
        <dbReference type="EMBL" id="SEW54040.1"/>
    </source>
</evidence>
<dbReference type="Pfam" id="PF01872">
    <property type="entry name" value="RibD_C"/>
    <property type="match status" value="1"/>
</dbReference>
<dbReference type="GO" id="GO:0009231">
    <property type="term" value="P:riboflavin biosynthetic process"/>
    <property type="evidence" value="ECO:0007669"/>
    <property type="project" value="InterPro"/>
</dbReference>
<dbReference type="AlphaFoldDB" id="A0A1I0SBK7"/>
<dbReference type="STRING" id="29529.SAMN04488122_5872"/>
<feature type="domain" description="Bacterial bifunctional deaminase-reductase C-terminal" evidence="1">
    <location>
        <begin position="4"/>
        <end position="166"/>
    </location>
</feature>
<dbReference type="PANTHER" id="PTHR38011">
    <property type="entry name" value="DIHYDROFOLATE REDUCTASE FAMILY PROTEIN (AFU_ORTHOLOGUE AFUA_8G06820)"/>
    <property type="match status" value="1"/>
</dbReference>
<evidence type="ECO:0000259" key="1">
    <source>
        <dbReference type="Pfam" id="PF01872"/>
    </source>
</evidence>
<dbReference type="InterPro" id="IPR024072">
    <property type="entry name" value="DHFR-like_dom_sf"/>
</dbReference>
<proteinExistence type="predicted"/>
<dbReference type="InterPro" id="IPR002734">
    <property type="entry name" value="RibDG_C"/>
</dbReference>